<dbReference type="OrthoDB" id="6104850at2"/>
<name>A0A317C1V2_9GAMM</name>
<dbReference type="RefSeq" id="WP_109839577.1">
    <property type="nucleotide sequence ID" value="NZ_QGKM01000085.1"/>
</dbReference>
<accession>A0A317C1V2</accession>
<dbReference type="Proteomes" id="UP000245539">
    <property type="component" value="Unassembled WGS sequence"/>
</dbReference>
<keyword evidence="1" id="KW-1133">Transmembrane helix</keyword>
<reference evidence="2 3" key="1">
    <citation type="submission" date="2018-05" db="EMBL/GenBank/DDBJ databases">
        <title>Leucothrix arctica sp. nov., isolated from Arctic seawater.</title>
        <authorList>
            <person name="Choi A."/>
            <person name="Baek K."/>
        </authorList>
    </citation>
    <scope>NUCLEOTIDE SEQUENCE [LARGE SCALE GENOMIC DNA]</scope>
    <source>
        <strain evidence="2 3">JCM 18388</strain>
    </source>
</reference>
<dbReference type="EMBL" id="QGKM01000085">
    <property type="protein sequence ID" value="PWQ92528.1"/>
    <property type="molecule type" value="Genomic_DNA"/>
</dbReference>
<sequence>MSGIPTEHIDLSRHLIKNGPKFRSHTVVINNNKAYLKPTLSTLIFCLIYVTVGLFLLGLSAFVYYQSKQMDLVFFLMIAGASITTFGMTLLKPFMRRISFDKTSGVFTNHEDRPLKLKNIVSLQITNKMITSKHGISYPCYELNVLTKYGRRMNILNHNDLKQIQIDGDQLSEFLGVELLDRQKEIIL</sequence>
<comment type="caution">
    <text evidence="2">The sequence shown here is derived from an EMBL/GenBank/DDBJ whole genome shotgun (WGS) entry which is preliminary data.</text>
</comment>
<protein>
    <submittedName>
        <fullName evidence="2">Uncharacterized protein</fullName>
    </submittedName>
</protein>
<organism evidence="2 3">
    <name type="scientific">Leucothrix pacifica</name>
    <dbReference type="NCBI Taxonomy" id="1247513"/>
    <lineage>
        <taxon>Bacteria</taxon>
        <taxon>Pseudomonadati</taxon>
        <taxon>Pseudomonadota</taxon>
        <taxon>Gammaproteobacteria</taxon>
        <taxon>Thiotrichales</taxon>
        <taxon>Thiotrichaceae</taxon>
        <taxon>Leucothrix</taxon>
    </lineage>
</organism>
<feature type="transmembrane region" description="Helical" evidence="1">
    <location>
        <begin position="43"/>
        <end position="66"/>
    </location>
</feature>
<evidence type="ECO:0000313" key="3">
    <source>
        <dbReference type="Proteomes" id="UP000245539"/>
    </source>
</evidence>
<keyword evidence="1" id="KW-0472">Membrane</keyword>
<evidence type="ECO:0000256" key="1">
    <source>
        <dbReference type="SAM" id="Phobius"/>
    </source>
</evidence>
<gene>
    <name evidence="2" type="ORF">DKW60_20745</name>
</gene>
<feature type="transmembrane region" description="Helical" evidence="1">
    <location>
        <begin position="72"/>
        <end position="91"/>
    </location>
</feature>
<evidence type="ECO:0000313" key="2">
    <source>
        <dbReference type="EMBL" id="PWQ92528.1"/>
    </source>
</evidence>
<keyword evidence="3" id="KW-1185">Reference proteome</keyword>
<proteinExistence type="predicted"/>
<dbReference type="AlphaFoldDB" id="A0A317C1V2"/>
<keyword evidence="1" id="KW-0812">Transmembrane</keyword>